<reference evidence="2" key="2">
    <citation type="submission" date="2023-05" db="EMBL/GenBank/DDBJ databases">
        <authorList>
            <consortium name="Lawrence Berkeley National Laboratory"/>
            <person name="Steindorff A."/>
            <person name="Hensen N."/>
            <person name="Bonometti L."/>
            <person name="Westerberg I."/>
            <person name="Brannstrom I.O."/>
            <person name="Guillou S."/>
            <person name="Cros-Aarteil S."/>
            <person name="Calhoun S."/>
            <person name="Haridas S."/>
            <person name="Kuo A."/>
            <person name="Mondo S."/>
            <person name="Pangilinan J."/>
            <person name="Riley R."/>
            <person name="Labutti K."/>
            <person name="Andreopoulos B."/>
            <person name="Lipzen A."/>
            <person name="Chen C."/>
            <person name="Yanf M."/>
            <person name="Daum C."/>
            <person name="Ng V."/>
            <person name="Clum A."/>
            <person name="Ohm R."/>
            <person name="Martin F."/>
            <person name="Silar P."/>
            <person name="Natvig D."/>
            <person name="Lalanne C."/>
            <person name="Gautier V."/>
            <person name="Ament-Velasquez S.L."/>
            <person name="Kruys A."/>
            <person name="Hutchinson M.I."/>
            <person name="Powell A.J."/>
            <person name="Barry K."/>
            <person name="Miller A.N."/>
            <person name="Grigoriev I.V."/>
            <person name="Debuchy R."/>
            <person name="Gladieux P."/>
            <person name="Thoren M.H."/>
            <person name="Johannesson H."/>
        </authorList>
    </citation>
    <scope>NUCLEOTIDE SEQUENCE</scope>
    <source>
        <strain evidence="2">CBS 990.96</strain>
    </source>
</reference>
<dbReference type="PANTHER" id="PTHR42089:SF1">
    <property type="entry name" value="YALI0F09427P"/>
    <property type="match status" value="1"/>
</dbReference>
<dbReference type="AlphaFoldDB" id="A0AAN7BW36"/>
<evidence type="ECO:0000256" key="1">
    <source>
        <dbReference type="SAM" id="MobiDB-lite"/>
    </source>
</evidence>
<reference evidence="2" key="1">
    <citation type="journal article" date="2023" name="Mol. Phylogenet. Evol.">
        <title>Genome-scale phylogeny and comparative genomics of the fungal order Sordariales.</title>
        <authorList>
            <person name="Hensen N."/>
            <person name="Bonometti L."/>
            <person name="Westerberg I."/>
            <person name="Brannstrom I.O."/>
            <person name="Guillou S."/>
            <person name="Cros-Aarteil S."/>
            <person name="Calhoun S."/>
            <person name="Haridas S."/>
            <person name="Kuo A."/>
            <person name="Mondo S."/>
            <person name="Pangilinan J."/>
            <person name="Riley R."/>
            <person name="LaButti K."/>
            <person name="Andreopoulos B."/>
            <person name="Lipzen A."/>
            <person name="Chen C."/>
            <person name="Yan M."/>
            <person name="Daum C."/>
            <person name="Ng V."/>
            <person name="Clum A."/>
            <person name="Steindorff A."/>
            <person name="Ohm R.A."/>
            <person name="Martin F."/>
            <person name="Silar P."/>
            <person name="Natvig D.O."/>
            <person name="Lalanne C."/>
            <person name="Gautier V."/>
            <person name="Ament-Velasquez S.L."/>
            <person name="Kruys A."/>
            <person name="Hutchinson M.I."/>
            <person name="Powell A.J."/>
            <person name="Barry K."/>
            <person name="Miller A.N."/>
            <person name="Grigoriev I.V."/>
            <person name="Debuchy R."/>
            <person name="Gladieux P."/>
            <person name="Hiltunen Thoren M."/>
            <person name="Johannesson H."/>
        </authorList>
    </citation>
    <scope>NUCLEOTIDE SEQUENCE</scope>
    <source>
        <strain evidence="2">CBS 990.96</strain>
    </source>
</reference>
<feature type="compositionally biased region" description="Gly residues" evidence="1">
    <location>
        <begin position="157"/>
        <end position="172"/>
    </location>
</feature>
<dbReference type="EMBL" id="MU865299">
    <property type="protein sequence ID" value="KAK4230407.1"/>
    <property type="molecule type" value="Genomic_DNA"/>
</dbReference>
<proteinExistence type="predicted"/>
<keyword evidence="3" id="KW-1185">Reference proteome</keyword>
<evidence type="ECO:0000313" key="2">
    <source>
        <dbReference type="EMBL" id="KAK4230407.1"/>
    </source>
</evidence>
<comment type="caution">
    <text evidence="2">The sequence shown here is derived from an EMBL/GenBank/DDBJ whole genome shotgun (WGS) entry which is preliminary data.</text>
</comment>
<dbReference type="PANTHER" id="PTHR42089">
    <property type="entry name" value="YALI0F09427P"/>
    <property type="match status" value="1"/>
</dbReference>
<sequence length="198" mass="21012">MHDNRTHPFLQQVPLTVSPFVNLPSATTLPYTYKPMPSTLPPSSVGLTSTSDDSANKPKYVISPSGHAAHPDDILASCRALKAHISRLQADAEAEIKAIDERIRARELAEKRRLAPGWLDSDVRVLEPERKAGAGSSEAGEQEKPSFFETLEASGGQQQGGGGPGVGHGPGGASEMAVPDEGAELDRAFGVLQIRTKP</sequence>
<protein>
    <submittedName>
        <fullName evidence="2">Uncharacterized protein</fullName>
    </submittedName>
</protein>
<feature type="region of interest" description="Disordered" evidence="1">
    <location>
        <begin position="131"/>
        <end position="184"/>
    </location>
</feature>
<accession>A0AAN7BW36</accession>
<gene>
    <name evidence="2" type="ORF">QBC38DRAFT_469459</name>
</gene>
<evidence type="ECO:0000313" key="3">
    <source>
        <dbReference type="Proteomes" id="UP001301958"/>
    </source>
</evidence>
<dbReference type="Proteomes" id="UP001301958">
    <property type="component" value="Unassembled WGS sequence"/>
</dbReference>
<name>A0AAN7BW36_9PEZI</name>
<organism evidence="2 3">
    <name type="scientific">Podospora fimiseda</name>
    <dbReference type="NCBI Taxonomy" id="252190"/>
    <lineage>
        <taxon>Eukaryota</taxon>
        <taxon>Fungi</taxon>
        <taxon>Dikarya</taxon>
        <taxon>Ascomycota</taxon>
        <taxon>Pezizomycotina</taxon>
        <taxon>Sordariomycetes</taxon>
        <taxon>Sordariomycetidae</taxon>
        <taxon>Sordariales</taxon>
        <taxon>Podosporaceae</taxon>
        <taxon>Podospora</taxon>
    </lineage>
</organism>